<feature type="chain" id="PRO_5047431105" evidence="1">
    <location>
        <begin position="41"/>
        <end position="246"/>
    </location>
</feature>
<gene>
    <name evidence="2" type="ORF">M8T91_08630</name>
</gene>
<sequence>MLGINFFNIREDYKMLKHLKTPWLGCALAISFCLTTTAQAALASDDILVTDPATLEAMGFARDADNVYMAPGIALRDSLDSGPSPAVDPDIQAMLFPSGSTDYSPVSPKEFIGRVDTTGSQWLYSAGNGVELSRLGTERFADAQVEDLPNGGVLQFLRWWWSDNDPNSMMAVFLFEICQPDFAGGAITFTTVATDTSLDNPNGSAAISTAARPIDTQSCYYLARIRFDAATNLLRLQKVRLQFTHP</sequence>
<proteinExistence type="predicted"/>
<feature type="signal peptide" evidence="1">
    <location>
        <begin position="1"/>
        <end position="40"/>
    </location>
</feature>
<evidence type="ECO:0000313" key="3">
    <source>
        <dbReference type="Proteomes" id="UP001321520"/>
    </source>
</evidence>
<evidence type="ECO:0000313" key="2">
    <source>
        <dbReference type="EMBL" id="WKD51466.1"/>
    </source>
</evidence>
<accession>A0ABY9EH46</accession>
<evidence type="ECO:0000256" key="1">
    <source>
        <dbReference type="SAM" id="SignalP"/>
    </source>
</evidence>
<dbReference type="RefSeq" id="WP_301418770.1">
    <property type="nucleotide sequence ID" value="NZ_CP098023.1"/>
</dbReference>
<name>A0ABY9EH46_9GAMM</name>
<protein>
    <submittedName>
        <fullName evidence="2">Uncharacterized protein</fullName>
    </submittedName>
</protein>
<dbReference type="Proteomes" id="UP001321520">
    <property type="component" value="Chromosome"/>
</dbReference>
<keyword evidence="3" id="KW-1185">Reference proteome</keyword>
<dbReference type="EMBL" id="CP098023">
    <property type="protein sequence ID" value="WKD51466.1"/>
    <property type="molecule type" value="Genomic_DNA"/>
</dbReference>
<reference evidence="2 3" key="1">
    <citation type="submission" date="2022-05" db="EMBL/GenBank/DDBJ databases">
        <title>Microbulbifer sp. nov., isolated from sponge.</title>
        <authorList>
            <person name="Gao L."/>
        </authorList>
    </citation>
    <scope>NUCLEOTIDE SEQUENCE [LARGE SCALE GENOMIC DNA]</scope>
    <source>
        <strain evidence="2 3">MI-G</strain>
    </source>
</reference>
<keyword evidence="1" id="KW-0732">Signal</keyword>
<organism evidence="2 3">
    <name type="scientific">Microbulbifer spongiae</name>
    <dbReference type="NCBI Taxonomy" id="2944933"/>
    <lineage>
        <taxon>Bacteria</taxon>
        <taxon>Pseudomonadati</taxon>
        <taxon>Pseudomonadota</taxon>
        <taxon>Gammaproteobacteria</taxon>
        <taxon>Cellvibrionales</taxon>
        <taxon>Microbulbiferaceae</taxon>
        <taxon>Microbulbifer</taxon>
    </lineage>
</organism>